<gene>
    <name evidence="2" type="ORF">KI387_037412</name>
</gene>
<dbReference type="Proteomes" id="UP000824469">
    <property type="component" value="Unassembled WGS sequence"/>
</dbReference>
<evidence type="ECO:0000256" key="1">
    <source>
        <dbReference type="SAM" id="MobiDB-lite"/>
    </source>
</evidence>
<evidence type="ECO:0000313" key="3">
    <source>
        <dbReference type="Proteomes" id="UP000824469"/>
    </source>
</evidence>
<dbReference type="PANTHER" id="PTHR35694:SF1">
    <property type="entry name" value="DENEDDYLASE"/>
    <property type="match status" value="1"/>
</dbReference>
<feature type="region of interest" description="Disordered" evidence="1">
    <location>
        <begin position="532"/>
        <end position="556"/>
    </location>
</feature>
<organism evidence="2 3">
    <name type="scientific">Taxus chinensis</name>
    <name type="common">Chinese yew</name>
    <name type="synonym">Taxus wallichiana var. chinensis</name>
    <dbReference type="NCBI Taxonomy" id="29808"/>
    <lineage>
        <taxon>Eukaryota</taxon>
        <taxon>Viridiplantae</taxon>
        <taxon>Streptophyta</taxon>
        <taxon>Embryophyta</taxon>
        <taxon>Tracheophyta</taxon>
        <taxon>Spermatophyta</taxon>
        <taxon>Pinopsida</taxon>
        <taxon>Pinidae</taxon>
        <taxon>Conifers II</taxon>
        <taxon>Cupressales</taxon>
        <taxon>Taxaceae</taxon>
        <taxon>Taxus</taxon>
    </lineage>
</organism>
<dbReference type="PANTHER" id="PTHR35694">
    <property type="entry name" value="DENEDDYLASE"/>
    <property type="match status" value="1"/>
</dbReference>
<reference evidence="2 3" key="1">
    <citation type="journal article" date="2021" name="Nat. Plants">
        <title>The Taxus genome provides insights into paclitaxel biosynthesis.</title>
        <authorList>
            <person name="Xiong X."/>
            <person name="Gou J."/>
            <person name="Liao Q."/>
            <person name="Li Y."/>
            <person name="Zhou Q."/>
            <person name="Bi G."/>
            <person name="Li C."/>
            <person name="Du R."/>
            <person name="Wang X."/>
            <person name="Sun T."/>
            <person name="Guo L."/>
            <person name="Liang H."/>
            <person name="Lu P."/>
            <person name="Wu Y."/>
            <person name="Zhang Z."/>
            <person name="Ro D.K."/>
            <person name="Shang Y."/>
            <person name="Huang S."/>
            <person name="Yan J."/>
        </authorList>
    </citation>
    <scope>NUCLEOTIDE SEQUENCE [LARGE SCALE GENOMIC DNA]</scope>
    <source>
        <strain evidence="2">Ta-2019</strain>
    </source>
</reference>
<keyword evidence="3" id="KW-1185">Reference proteome</keyword>
<proteinExistence type="predicted"/>
<comment type="caution">
    <text evidence="2">The sequence shown here is derived from an EMBL/GenBank/DDBJ whole genome shotgun (WGS) entry which is preliminary data.</text>
</comment>
<dbReference type="EMBL" id="JAHRHJ020000007">
    <property type="protein sequence ID" value="KAH9309501.1"/>
    <property type="molecule type" value="Genomic_DNA"/>
</dbReference>
<name>A0AA38KWV7_TAXCH</name>
<evidence type="ECO:0000313" key="2">
    <source>
        <dbReference type="EMBL" id="KAH9309501.1"/>
    </source>
</evidence>
<accession>A0AA38KWV7</accession>
<sequence length="672" mass="74782">MAAIFLSPPPHLSPKNHNHNKASIGLIYSYSFAYGIDNDIRHLSRNKRSYKLSLNNAPRFAHSETAVSSSNAGDVWDSFQDMQNDKDYPMVRTFENDLCKLTLVGYRSLEEAITAAAADGGLTAAEHIDSGHSLMVVETICPGHSSERSTVATRLLVPASKVLEKAANSPRTRALNIDSDNSSRNMLAVAFRNVVMQHTWNFELLFLAPGARRDMENLGTSRKVQILGSLTSSDEKVLTGLSEAVCFYAAACMKDDFQKKMLGKNSRNLFRSFKKPKWIASSDSYVRIRPLSRAEITTHTTTWLERASTNLENSTDLRTSRNWWPWPSHLLSMLNSDNEYVPVHKLQIDVGKFKNVKFQGGQKCSGHVWEIFLSHLQLVELADVLDMYYEDPNTCPWKQLQTKIVLEAPEFVMSKATLSLWKALYALLAGGIALVSVIIAARLWKPNILNPGLFPSNSMVLPSPDPTLEGFPAQKLRKPVLPLNEEVSAEEMEAMCILVVEMVKNALQWPGDIHSCAGKGAWTGQNLTEWARSEDKNPTTAVLEDASGPSNKEVEVGQEGLKYADTSKCDTVSQGHIRDNLQEPNADDIAVYEVTLSRNRNLLGFKPKTTSAVNRWASNPLAKVLYGGQKLRPGLLEPRLKLRGPPKDAVIIELLMSDDPLYRVITARPSHI</sequence>
<dbReference type="AlphaFoldDB" id="A0AA38KWV7"/>
<dbReference type="OMA" id="WSDEIKV"/>
<protein>
    <submittedName>
        <fullName evidence="2">Uncharacterized protein</fullName>
    </submittedName>
</protein>